<dbReference type="AlphaFoldDB" id="A0A226DWV3"/>
<dbReference type="InterPro" id="IPR045266">
    <property type="entry name" value="DOH_DOMON"/>
</dbReference>
<dbReference type="CDD" id="cd09631">
    <property type="entry name" value="DOMON_DOH"/>
    <property type="match status" value="1"/>
</dbReference>
<evidence type="ECO:0000313" key="6">
    <source>
        <dbReference type="EMBL" id="OXA49294.1"/>
    </source>
</evidence>
<dbReference type="OMA" id="NDIGIME"/>
<protein>
    <submittedName>
        <fullName evidence="6">DBH-like monooxygenase protein 1</fullName>
    </submittedName>
</protein>
<keyword evidence="7" id="KW-1185">Reference proteome</keyword>
<dbReference type="EMBL" id="LNIX01000010">
    <property type="protein sequence ID" value="OXA49294.1"/>
    <property type="molecule type" value="Genomic_DNA"/>
</dbReference>
<dbReference type="InterPro" id="IPR005018">
    <property type="entry name" value="DOMON_domain"/>
</dbReference>
<dbReference type="PRINTS" id="PR00767">
    <property type="entry name" value="DBMONOXGNASE"/>
</dbReference>
<keyword evidence="2" id="KW-1015">Disulfide bond</keyword>
<dbReference type="GO" id="GO:0042420">
    <property type="term" value="P:dopamine catabolic process"/>
    <property type="evidence" value="ECO:0007669"/>
    <property type="project" value="TreeGrafter"/>
</dbReference>
<keyword evidence="6" id="KW-0503">Monooxygenase</keyword>
<feature type="domain" description="DOMON" evidence="5">
    <location>
        <begin position="34"/>
        <end position="150"/>
    </location>
</feature>
<dbReference type="PANTHER" id="PTHR10157:SF23">
    <property type="entry name" value="MOXD1 HOMOLOG 1"/>
    <property type="match status" value="1"/>
</dbReference>
<dbReference type="Gene3D" id="2.60.40.1210">
    <property type="entry name" value="Cellobiose dehydrogenase, cytochrome domain"/>
    <property type="match status" value="1"/>
</dbReference>
<keyword evidence="6" id="KW-0560">Oxidoreductase</keyword>
<comment type="caution">
    <text evidence="6">The sequence shown here is derived from an EMBL/GenBank/DDBJ whole genome shotgun (WGS) entry which is preliminary data.</text>
</comment>
<gene>
    <name evidence="6" type="ORF">Fcan01_15679</name>
</gene>
<dbReference type="Pfam" id="PF03351">
    <property type="entry name" value="DOMON"/>
    <property type="match status" value="1"/>
</dbReference>
<dbReference type="GO" id="GO:0005507">
    <property type="term" value="F:copper ion binding"/>
    <property type="evidence" value="ECO:0007669"/>
    <property type="project" value="InterPro"/>
</dbReference>
<proteinExistence type="inferred from homology"/>
<dbReference type="InterPro" id="IPR014784">
    <property type="entry name" value="Cu2_ascorb_mOase-like_C"/>
</dbReference>
<dbReference type="InterPro" id="IPR000323">
    <property type="entry name" value="Cu2_ascorb_mOase_N"/>
</dbReference>
<sequence>MFVKLGTLLILRILQISAINQDLYTNLEALDGEGKYILRWEVVGNKIEFEVTAETLGFVGFGISPSGTMTGADIFIAGVRPDGSTYGQDFHATGETMPILDTRQDWRLLEAYELPEKNETVLKFSRHLNTCDEHDIAIGNDTSRIIWALGATDTIAYHGGTNRGTKSLNLIHATTPTLDFSNLQNYTIMTNITMPGADTTYWCTLHKGPTLTRKHHIVAFDTLLPSLASFQHTHHFVVYTCKPPANLTDEEAFDRFTYANGVQGDYCHMTKILPIVNCQSLIYTWAKGGKLMTFPENVGFPIGETPTGQYYMVEVHYDNPQRLEGVFVETGLVMYYTSQLRPIDAGILAIGQHVDISLTIPPNQDAFKVVGHCSSQCTREALEPEGITVFASMLHSHKSGRKVKTRHFRGNIELPWIDFDNHYDFNFQQNKVLLETPQILPGDQLSVECTYSSVWRKGKPVIGGRSTYEEMCQSVLWYYPRNRLQCMSVYDVDTHLADFGVETYHKVQEPSSLRYIVDKPTFIAGDYYDLVATKFNWTEEFIRVYQDARLNGDQMSRCEGIIRPTRYPEQVIEYVPKDECLLR</sequence>
<evidence type="ECO:0000259" key="5">
    <source>
        <dbReference type="PROSITE" id="PS50836"/>
    </source>
</evidence>
<dbReference type="InterPro" id="IPR036939">
    <property type="entry name" value="Cu2_ascorb_mOase_N_sf"/>
</dbReference>
<dbReference type="InterPro" id="IPR028460">
    <property type="entry name" value="Tbh/DBH"/>
</dbReference>
<dbReference type="InterPro" id="IPR000945">
    <property type="entry name" value="DBH-like"/>
</dbReference>
<evidence type="ECO:0000256" key="3">
    <source>
        <dbReference type="ARBA" id="ARBA00023180"/>
    </source>
</evidence>
<dbReference type="OrthoDB" id="19261at2759"/>
<dbReference type="GO" id="GO:0042421">
    <property type="term" value="P:norepinephrine biosynthetic process"/>
    <property type="evidence" value="ECO:0007669"/>
    <property type="project" value="TreeGrafter"/>
</dbReference>
<dbReference type="Gene3D" id="2.60.120.310">
    <property type="entry name" value="Copper type II, ascorbate-dependent monooxygenase, N-terminal domain"/>
    <property type="match status" value="1"/>
</dbReference>
<evidence type="ECO:0000313" key="7">
    <source>
        <dbReference type="Proteomes" id="UP000198287"/>
    </source>
</evidence>
<keyword evidence="4" id="KW-0732">Signal</keyword>
<dbReference type="GO" id="GO:0004500">
    <property type="term" value="F:dopamine beta-monooxygenase activity"/>
    <property type="evidence" value="ECO:0007669"/>
    <property type="project" value="InterPro"/>
</dbReference>
<dbReference type="FunFam" id="2.60.120.230:FF:000001">
    <property type="entry name" value="Monooxygenase, DBH-like 1"/>
    <property type="match status" value="1"/>
</dbReference>
<evidence type="ECO:0000256" key="2">
    <source>
        <dbReference type="ARBA" id="ARBA00023157"/>
    </source>
</evidence>
<keyword evidence="3" id="KW-0325">Glycoprotein</keyword>
<dbReference type="GO" id="GO:0030667">
    <property type="term" value="C:secretory granule membrane"/>
    <property type="evidence" value="ECO:0007669"/>
    <property type="project" value="TreeGrafter"/>
</dbReference>
<accession>A0A226DWV3</accession>
<reference evidence="6 7" key="1">
    <citation type="submission" date="2015-12" db="EMBL/GenBank/DDBJ databases">
        <title>The genome of Folsomia candida.</title>
        <authorList>
            <person name="Faddeeva A."/>
            <person name="Derks M.F."/>
            <person name="Anvar Y."/>
            <person name="Smit S."/>
            <person name="Van Straalen N."/>
            <person name="Roelofs D."/>
        </authorList>
    </citation>
    <scope>NUCLEOTIDE SEQUENCE [LARGE SCALE GENOMIC DNA]</scope>
    <source>
        <strain evidence="6 7">VU population</strain>
        <tissue evidence="6">Whole body</tissue>
    </source>
</reference>
<dbReference type="InterPro" id="IPR024548">
    <property type="entry name" value="Cu2_monoox_C"/>
</dbReference>
<dbReference type="PANTHER" id="PTHR10157">
    <property type="entry name" value="DOPAMINE BETA HYDROXYLASE RELATED"/>
    <property type="match status" value="1"/>
</dbReference>
<evidence type="ECO:0000256" key="4">
    <source>
        <dbReference type="SAM" id="SignalP"/>
    </source>
</evidence>
<dbReference type="PROSITE" id="PS50836">
    <property type="entry name" value="DOMON"/>
    <property type="match status" value="1"/>
</dbReference>
<dbReference type="SUPFAM" id="SSF49344">
    <property type="entry name" value="CBD9-like"/>
    <property type="match status" value="1"/>
</dbReference>
<organism evidence="6 7">
    <name type="scientific">Folsomia candida</name>
    <name type="common">Springtail</name>
    <dbReference type="NCBI Taxonomy" id="158441"/>
    <lineage>
        <taxon>Eukaryota</taxon>
        <taxon>Metazoa</taxon>
        <taxon>Ecdysozoa</taxon>
        <taxon>Arthropoda</taxon>
        <taxon>Hexapoda</taxon>
        <taxon>Collembola</taxon>
        <taxon>Entomobryomorpha</taxon>
        <taxon>Isotomoidea</taxon>
        <taxon>Isotomidae</taxon>
        <taxon>Proisotominae</taxon>
        <taxon>Folsomia</taxon>
    </lineage>
</organism>
<dbReference type="SUPFAM" id="SSF49742">
    <property type="entry name" value="PHM/PNGase F"/>
    <property type="match status" value="2"/>
</dbReference>
<dbReference type="Proteomes" id="UP000198287">
    <property type="component" value="Unassembled WGS sequence"/>
</dbReference>
<dbReference type="Pfam" id="PF03712">
    <property type="entry name" value="Cu2_monoox_C"/>
    <property type="match status" value="1"/>
</dbReference>
<dbReference type="SMART" id="SM00664">
    <property type="entry name" value="DoH"/>
    <property type="match status" value="1"/>
</dbReference>
<name>A0A226DWV3_FOLCA</name>
<feature type="signal peptide" evidence="4">
    <location>
        <begin position="1"/>
        <end position="18"/>
    </location>
</feature>
<comment type="similarity">
    <text evidence="1">Belongs to the copper type II ascorbate-dependent monooxygenase family.</text>
</comment>
<feature type="chain" id="PRO_5012646533" evidence="4">
    <location>
        <begin position="19"/>
        <end position="583"/>
    </location>
</feature>
<evidence type="ECO:0000256" key="1">
    <source>
        <dbReference type="ARBA" id="ARBA00010676"/>
    </source>
</evidence>
<dbReference type="Pfam" id="PF01082">
    <property type="entry name" value="Cu2_monooxygen"/>
    <property type="match status" value="1"/>
</dbReference>
<dbReference type="GO" id="GO:0006589">
    <property type="term" value="P:octopamine biosynthetic process"/>
    <property type="evidence" value="ECO:0007669"/>
    <property type="project" value="TreeGrafter"/>
</dbReference>
<dbReference type="Gene3D" id="2.60.120.230">
    <property type="match status" value="1"/>
</dbReference>
<dbReference type="InterPro" id="IPR008977">
    <property type="entry name" value="PHM/PNGase_F_dom_sf"/>
</dbReference>
<dbReference type="GO" id="GO:0005615">
    <property type="term" value="C:extracellular space"/>
    <property type="evidence" value="ECO:0007669"/>
    <property type="project" value="TreeGrafter"/>
</dbReference>